<evidence type="ECO:0000313" key="4">
    <source>
        <dbReference type="Proteomes" id="UP000316298"/>
    </source>
</evidence>
<proteinExistence type="predicted"/>
<organism evidence="3 4">
    <name type="scientific">Kribbella jejuensis</name>
    <dbReference type="NCBI Taxonomy" id="236068"/>
    <lineage>
        <taxon>Bacteria</taxon>
        <taxon>Bacillati</taxon>
        <taxon>Actinomycetota</taxon>
        <taxon>Actinomycetes</taxon>
        <taxon>Propionibacteriales</taxon>
        <taxon>Kribbellaceae</taxon>
        <taxon>Kribbella</taxon>
    </lineage>
</organism>
<dbReference type="InterPro" id="IPR001387">
    <property type="entry name" value="Cro/C1-type_HTH"/>
</dbReference>
<dbReference type="Gene3D" id="1.10.260.40">
    <property type="entry name" value="lambda repressor-like DNA-binding domains"/>
    <property type="match status" value="1"/>
</dbReference>
<gene>
    <name evidence="3" type="ORF">FB475_4765</name>
</gene>
<feature type="domain" description="HTH cro/C1-type" evidence="2">
    <location>
        <begin position="47"/>
        <end position="100"/>
    </location>
</feature>
<keyword evidence="4" id="KW-1185">Reference proteome</keyword>
<dbReference type="RefSeq" id="WP_202878477.1">
    <property type="nucleotide sequence ID" value="NZ_BAAAKA010000018.1"/>
</dbReference>
<reference evidence="3 4" key="1">
    <citation type="submission" date="2019-06" db="EMBL/GenBank/DDBJ databases">
        <title>Sequencing the genomes of 1000 actinobacteria strains.</title>
        <authorList>
            <person name="Klenk H.-P."/>
        </authorList>
    </citation>
    <scope>NUCLEOTIDE SEQUENCE [LARGE SCALE GENOMIC DNA]</scope>
    <source>
        <strain evidence="3 4">DSM 17305</strain>
    </source>
</reference>
<accession>A0A542E936</accession>
<dbReference type="GO" id="GO:0003677">
    <property type="term" value="F:DNA binding"/>
    <property type="evidence" value="ECO:0007669"/>
    <property type="project" value="InterPro"/>
</dbReference>
<dbReference type="EMBL" id="VFMM01000002">
    <property type="protein sequence ID" value="TQJ11842.1"/>
    <property type="molecule type" value="Genomic_DNA"/>
</dbReference>
<evidence type="ECO:0000256" key="1">
    <source>
        <dbReference type="SAM" id="MobiDB-lite"/>
    </source>
</evidence>
<feature type="region of interest" description="Disordered" evidence="1">
    <location>
        <begin position="1"/>
        <end position="36"/>
    </location>
</feature>
<dbReference type="SMART" id="SM00530">
    <property type="entry name" value="HTH_XRE"/>
    <property type="match status" value="1"/>
</dbReference>
<feature type="compositionally biased region" description="Basic and acidic residues" evidence="1">
    <location>
        <begin position="23"/>
        <end position="36"/>
    </location>
</feature>
<dbReference type="InterPro" id="IPR010982">
    <property type="entry name" value="Lambda_DNA-bd_dom_sf"/>
</dbReference>
<name>A0A542E936_9ACTN</name>
<protein>
    <submittedName>
        <fullName evidence="3">Helix-turn-helix protein</fullName>
    </submittedName>
</protein>
<dbReference type="PROSITE" id="PS50943">
    <property type="entry name" value="HTH_CROC1"/>
    <property type="match status" value="1"/>
</dbReference>
<evidence type="ECO:0000259" key="2">
    <source>
        <dbReference type="PROSITE" id="PS50943"/>
    </source>
</evidence>
<dbReference type="AlphaFoldDB" id="A0A542E936"/>
<dbReference type="SUPFAM" id="SSF47413">
    <property type="entry name" value="lambda repressor-like DNA-binding domains"/>
    <property type="match status" value="1"/>
</dbReference>
<sequence>MTMNGYSKWEDVKAKAQAADSRSPAERAAGKQAARERREAYVRGHQLAEMRKAAGVTQTALAELLQVSQARISKIESGEISGIDVIRAYVTALGGSVDLVATLGDRTWKVA</sequence>
<dbReference type="Pfam" id="PF13560">
    <property type="entry name" value="HTH_31"/>
    <property type="match status" value="1"/>
</dbReference>
<comment type="caution">
    <text evidence="3">The sequence shown here is derived from an EMBL/GenBank/DDBJ whole genome shotgun (WGS) entry which is preliminary data.</text>
</comment>
<dbReference type="Proteomes" id="UP000316298">
    <property type="component" value="Unassembled WGS sequence"/>
</dbReference>
<dbReference type="CDD" id="cd00093">
    <property type="entry name" value="HTH_XRE"/>
    <property type="match status" value="1"/>
</dbReference>
<evidence type="ECO:0000313" key="3">
    <source>
        <dbReference type="EMBL" id="TQJ11842.1"/>
    </source>
</evidence>